<accession>A0A8H4CMI1</accession>
<organism evidence="1 2">
    <name type="scientific">Colletotrichum gloeosporioides</name>
    <name type="common">Anthracnose fungus</name>
    <name type="synonym">Glomerella cingulata</name>
    <dbReference type="NCBI Taxonomy" id="474922"/>
    <lineage>
        <taxon>Eukaryota</taxon>
        <taxon>Fungi</taxon>
        <taxon>Dikarya</taxon>
        <taxon>Ascomycota</taxon>
        <taxon>Pezizomycotina</taxon>
        <taxon>Sordariomycetes</taxon>
        <taxon>Hypocreomycetidae</taxon>
        <taxon>Glomerellales</taxon>
        <taxon>Glomerellaceae</taxon>
        <taxon>Colletotrichum</taxon>
        <taxon>Colletotrichum gloeosporioides species complex</taxon>
    </lineage>
</organism>
<dbReference type="Proteomes" id="UP000613401">
    <property type="component" value="Unassembled WGS sequence"/>
</dbReference>
<dbReference type="AlphaFoldDB" id="A0A8H4CMI1"/>
<evidence type="ECO:0000313" key="2">
    <source>
        <dbReference type="Proteomes" id="UP000613401"/>
    </source>
</evidence>
<dbReference type="EMBL" id="WVTB01000035">
    <property type="protein sequence ID" value="KAF3806606.1"/>
    <property type="molecule type" value="Genomic_DNA"/>
</dbReference>
<keyword evidence="2" id="KW-1185">Reference proteome</keyword>
<reference evidence="1" key="2">
    <citation type="submission" date="2020-03" db="EMBL/GenBank/DDBJ databases">
        <authorList>
            <person name="Fu F.-F."/>
            <person name="Chen J."/>
        </authorList>
    </citation>
    <scope>NUCLEOTIDE SEQUENCE</scope>
    <source>
        <strain evidence="1">Lc1</strain>
    </source>
</reference>
<name>A0A8H4CMI1_COLGL</name>
<sequence>MSAAGLQATLYWATITSKGVALKGIICSCILFFITLLPSSRPPDTQAQAASVTFDWDPSDPPLWTIRPEKRAAFLPNKTSFLEKRASAPCEDRDKPADLYRQYGDTDCKPTLELQSDGSCQSWDKVYNGKGTQVKCMSFCQIRKGFNLLGTYFEWSREQPFAYTKCHYPLACNLATNDTVPLGNWKKSGSNLDQALEVGISGGYGSKSDLKFYAQGQDWSLDMKEGQCGYFTFIPVKKITCGTLSESIWKTGKSCSTSKKDGANHKTNYCVDQLWNIKDKTSGKEVPDGITIFVHTNCSTREPLAMEKQDPAYAAPGVALDKEEIQKVQQDWVWNSCSFTWFQDQKKLKVFIRGGGFRDDKIASDGDKLFSAIIKCSGDAGITDATFSWFYNDYYRFNTKFPEPRPKEVGASWFLSAIVPAKTSPKCVGDALVGMGGFKDQCVEDEHSVNGKKVSEL</sequence>
<protein>
    <submittedName>
        <fullName evidence="1">Uncharacterized protein</fullName>
    </submittedName>
</protein>
<gene>
    <name evidence="1" type="ORF">GCG54_00008121</name>
</gene>
<reference evidence="1" key="1">
    <citation type="journal article" date="2020" name="Phytopathology">
        <title>Genome sequence and comparative analysis of Colletotrichum gloeosporioides isolated from Liriodendron leaves.</title>
        <authorList>
            <person name="Fu F.F."/>
            <person name="Hao Z."/>
            <person name="Wang P."/>
            <person name="Lu Y."/>
            <person name="Xue L.J."/>
            <person name="Wei G."/>
            <person name="Tian Y."/>
            <person name="Baishi H."/>
            <person name="Xu H."/>
            <person name="Shi J."/>
            <person name="Cheng T."/>
            <person name="Wang G."/>
            <person name="Yi Y."/>
            <person name="Chen J."/>
        </authorList>
    </citation>
    <scope>NUCLEOTIDE SEQUENCE</scope>
    <source>
        <strain evidence="1">Lc1</strain>
    </source>
</reference>
<comment type="caution">
    <text evidence="1">The sequence shown here is derived from an EMBL/GenBank/DDBJ whole genome shotgun (WGS) entry which is preliminary data.</text>
</comment>
<proteinExistence type="predicted"/>
<dbReference type="GeneID" id="69015262"/>
<evidence type="ECO:0000313" key="1">
    <source>
        <dbReference type="EMBL" id="KAF3806606.1"/>
    </source>
</evidence>
<dbReference type="RefSeq" id="XP_045265765.1">
    <property type="nucleotide sequence ID" value="XM_045408093.1"/>
</dbReference>